<accession>A0A5C3E633</accession>
<protein>
    <submittedName>
        <fullName evidence="2">Uncharacterized protein</fullName>
    </submittedName>
</protein>
<evidence type="ECO:0000313" key="3">
    <source>
        <dbReference type="Proteomes" id="UP000324022"/>
    </source>
</evidence>
<gene>
    <name evidence="2" type="ORF">UTRI_10084</name>
</gene>
<proteinExistence type="predicted"/>
<evidence type="ECO:0000313" key="2">
    <source>
        <dbReference type="EMBL" id="SPO25037.1"/>
    </source>
</evidence>
<feature type="compositionally biased region" description="Basic and acidic residues" evidence="1">
    <location>
        <begin position="41"/>
        <end position="56"/>
    </location>
</feature>
<dbReference type="AlphaFoldDB" id="A0A5C3E633"/>
<feature type="region of interest" description="Disordered" evidence="1">
    <location>
        <begin position="28"/>
        <end position="138"/>
    </location>
</feature>
<dbReference type="EMBL" id="OOIN01000008">
    <property type="protein sequence ID" value="SPO25037.1"/>
    <property type="molecule type" value="Genomic_DNA"/>
</dbReference>
<keyword evidence="3" id="KW-1185">Reference proteome</keyword>
<feature type="compositionally biased region" description="Basic and acidic residues" evidence="1">
    <location>
        <begin position="111"/>
        <end position="127"/>
    </location>
</feature>
<reference evidence="2 3" key="1">
    <citation type="submission" date="2018-03" db="EMBL/GenBank/DDBJ databases">
        <authorList>
            <person name="Guldener U."/>
        </authorList>
    </citation>
    <scope>NUCLEOTIDE SEQUENCE [LARGE SCALE GENOMIC DNA]</scope>
    <source>
        <strain evidence="2 3">NBRC100155</strain>
    </source>
</reference>
<name>A0A5C3E633_9BASI</name>
<sequence length="306" mass="34091">MGVIFAAFCCFTIIGLFEKLVKYSRSSLSEASTRPAAIPATEKERERREGDADKIHLKNPYPTYRSEAAEAENSPSGSSKAVNLEDVQGRHEASTSCSKPSGNDSKPSKGKQTDHADHADNNEKTFHPDPQPSTSPNTDLAQVFEALFDASKCVLGWGCDHCQHRGNFIMLRWAMEAVEWWANYTGYGGIWLRELNKMVGMRTNDDEVAAADGSDKAGECPGQSLSGTAVVPKMRLGEWVLKLFRGCMQGAKSAWDCKRCQRRANTLLYRLGWKAVTWIMVGKESRRGWLDVVHKLVLWGLQSSRR</sequence>
<organism evidence="2 3">
    <name type="scientific">Ustilago trichophora</name>
    <dbReference type="NCBI Taxonomy" id="86804"/>
    <lineage>
        <taxon>Eukaryota</taxon>
        <taxon>Fungi</taxon>
        <taxon>Dikarya</taxon>
        <taxon>Basidiomycota</taxon>
        <taxon>Ustilaginomycotina</taxon>
        <taxon>Ustilaginomycetes</taxon>
        <taxon>Ustilaginales</taxon>
        <taxon>Ustilaginaceae</taxon>
        <taxon>Ustilago</taxon>
    </lineage>
</organism>
<feature type="compositionally biased region" description="Polar residues" evidence="1">
    <location>
        <begin position="94"/>
        <end position="105"/>
    </location>
</feature>
<dbReference type="Proteomes" id="UP000324022">
    <property type="component" value="Unassembled WGS sequence"/>
</dbReference>
<evidence type="ECO:0000256" key="1">
    <source>
        <dbReference type="SAM" id="MobiDB-lite"/>
    </source>
</evidence>